<dbReference type="Proteomes" id="UP000033961">
    <property type="component" value="Chromosome I"/>
</dbReference>
<gene>
    <name evidence="1" type="ORF">XB16_2822</name>
</gene>
<protein>
    <submittedName>
        <fullName evidence="1">Uncharacterized protein</fullName>
    </submittedName>
</protein>
<accession>A0A2P1QW31</accession>
<evidence type="ECO:0000313" key="2">
    <source>
        <dbReference type="Proteomes" id="UP000033961"/>
    </source>
</evidence>
<dbReference type="EMBL" id="CP027843">
    <property type="protein sequence ID" value="AVQ13125.1"/>
    <property type="molecule type" value="Genomic_DNA"/>
</dbReference>
<proteinExistence type="predicted"/>
<name>A0A2P1QW31_9LEPT</name>
<reference evidence="1 2" key="1">
    <citation type="journal article" date="2015" name="Genome Announc.">
        <title>Draft Genome Sequences of Leptospira santarosai Strains U160, U164, and U233, Isolated from Asymptomatic Cattle.</title>
        <authorList>
            <person name="Kremer F.S."/>
            <person name="Eslabao M.R."/>
            <person name="Provisor M."/>
            <person name="Woloski R.D."/>
            <person name="Ramires O.V."/>
            <person name="Moreno L.Z."/>
            <person name="Moreno A.M."/>
            <person name="Hamond C."/>
            <person name="Lilenbaum W."/>
            <person name="Dellagostin O.A."/>
        </authorList>
    </citation>
    <scope>NUCLEOTIDE SEQUENCE [LARGE SCALE GENOMIC DNA]</scope>
    <source>
        <strain evidence="1 2">U160</strain>
    </source>
</reference>
<dbReference type="AlphaFoldDB" id="A0A2P1QW31"/>
<sequence length="160" mass="17655">MAYDFSDVSEELFEQVKEDMIESFGFYGNPEYTGNAPALPVSAIIFGAPGPVVNPPSYEFMGYGQGPQGTPFEETGGFDLNDLINTDPSDDDEEETFNRQFQNACRFLMEILKQTAGSKEFQKIPKVGPIVFALSIEDQANQLLGRIHPDGTYEEPPAGK</sequence>
<evidence type="ECO:0000313" key="1">
    <source>
        <dbReference type="EMBL" id="AVQ13125.1"/>
    </source>
</evidence>
<organism evidence="1 2">
    <name type="scientific">Leptospira santarosai</name>
    <dbReference type="NCBI Taxonomy" id="28183"/>
    <lineage>
        <taxon>Bacteria</taxon>
        <taxon>Pseudomonadati</taxon>
        <taxon>Spirochaetota</taxon>
        <taxon>Spirochaetia</taxon>
        <taxon>Leptospirales</taxon>
        <taxon>Leptospiraceae</taxon>
        <taxon>Leptospira</taxon>
    </lineage>
</organism>